<dbReference type="EMBL" id="CAEY01000116">
    <property type="status" value="NOT_ANNOTATED_CDS"/>
    <property type="molecule type" value="Genomic_DNA"/>
</dbReference>
<dbReference type="HOGENOM" id="CLU_600401_0_0_1"/>
<evidence type="ECO:0000313" key="2">
    <source>
        <dbReference type="EnsemblMetazoa" id="tetur12g03470.1"/>
    </source>
</evidence>
<name>T1KJ22_TETUR</name>
<keyword evidence="3" id="KW-1185">Reference proteome</keyword>
<evidence type="ECO:0000256" key="1">
    <source>
        <dbReference type="SAM" id="MobiDB-lite"/>
    </source>
</evidence>
<reference evidence="3" key="1">
    <citation type="submission" date="2011-08" db="EMBL/GenBank/DDBJ databases">
        <authorList>
            <person name="Rombauts S."/>
        </authorList>
    </citation>
    <scope>NUCLEOTIDE SEQUENCE</scope>
    <source>
        <strain evidence="3">London</strain>
    </source>
</reference>
<gene>
    <name evidence="2" type="primary">107364388</name>
</gene>
<accession>T1KJ22</accession>
<reference evidence="2" key="2">
    <citation type="submission" date="2015-06" db="UniProtKB">
        <authorList>
            <consortium name="EnsemblMetazoa"/>
        </authorList>
    </citation>
    <scope>IDENTIFICATION</scope>
</reference>
<dbReference type="EnsemblMetazoa" id="tetur12g03470.1">
    <property type="protein sequence ID" value="tetur12g03470.1"/>
    <property type="gene ID" value="tetur12g03470"/>
</dbReference>
<sequence>MDCGKLDLNSLQLKLYAEFDQWQDFVAAVDEFQRKTSIKLTITTSRKLKSRVRGSKKRKTFKKIGEGVPEEDEHEQDHDESIDSSGDLNDDESQSQEGTTVSIKGFEYQYLKLTCKHYGGYRSTSKGIRPNQRTAKLMCPTYIYACFDHYKQKFIIKQMVVDCNHELKDEHVLISKLFKDKDADNISSDTNETTPKKKYVKVRNRNVLKIPLESPAVSNYVPSPTVRIKCNHELSESCEAASLTSEDLHSIHELFIPKSKKEQNDLILEWIQVLPYAANTVQVLFRLPAFDGSLVRVCYKSFSQVLKVAINRINELIIANYDEFGNFLDKNKQSGDSREIENCIANILTSFSKEGDSEDTHQVIYCDTVDVPYAEDTIEESFVEENINNMIETPPSCKNESRDTVQLLNPLKPPVIKVSPSGDKFFLEINCEYSVTLQNVSIENGGKTIKVSFSAK</sequence>
<protein>
    <recommendedName>
        <fullName evidence="4">FAR1 domain-containing protein</fullName>
    </recommendedName>
</protein>
<dbReference type="OMA" id="LEINCEY"/>
<proteinExistence type="predicted"/>
<dbReference type="Proteomes" id="UP000015104">
    <property type="component" value="Unassembled WGS sequence"/>
</dbReference>
<dbReference type="AlphaFoldDB" id="T1KJ22"/>
<feature type="region of interest" description="Disordered" evidence="1">
    <location>
        <begin position="58"/>
        <end position="99"/>
    </location>
</feature>
<dbReference type="PANTHER" id="PTHR31569:SF4">
    <property type="entry name" value="SWIM-TYPE DOMAIN-CONTAINING PROTEIN"/>
    <property type="match status" value="1"/>
</dbReference>
<dbReference type="KEGG" id="tut:107364388"/>
<dbReference type="OrthoDB" id="8188771at2759"/>
<dbReference type="PANTHER" id="PTHR31569">
    <property type="entry name" value="SWIM-TYPE DOMAIN-CONTAINING PROTEIN"/>
    <property type="match status" value="1"/>
</dbReference>
<dbReference type="STRING" id="32264.T1KJ22"/>
<feature type="compositionally biased region" description="Acidic residues" evidence="1">
    <location>
        <begin position="82"/>
        <end position="94"/>
    </location>
</feature>
<dbReference type="InterPro" id="IPR052579">
    <property type="entry name" value="Zinc_finger_SWIM"/>
</dbReference>
<organism evidence="2 3">
    <name type="scientific">Tetranychus urticae</name>
    <name type="common">Two-spotted spider mite</name>
    <dbReference type="NCBI Taxonomy" id="32264"/>
    <lineage>
        <taxon>Eukaryota</taxon>
        <taxon>Metazoa</taxon>
        <taxon>Ecdysozoa</taxon>
        <taxon>Arthropoda</taxon>
        <taxon>Chelicerata</taxon>
        <taxon>Arachnida</taxon>
        <taxon>Acari</taxon>
        <taxon>Acariformes</taxon>
        <taxon>Trombidiformes</taxon>
        <taxon>Prostigmata</taxon>
        <taxon>Eleutherengona</taxon>
        <taxon>Raphignathae</taxon>
        <taxon>Tetranychoidea</taxon>
        <taxon>Tetranychidae</taxon>
        <taxon>Tetranychus</taxon>
    </lineage>
</organism>
<dbReference type="eggNOG" id="ENOG502T5N0">
    <property type="taxonomic scope" value="Eukaryota"/>
</dbReference>
<evidence type="ECO:0008006" key="4">
    <source>
        <dbReference type="Google" id="ProtNLM"/>
    </source>
</evidence>
<evidence type="ECO:0000313" key="3">
    <source>
        <dbReference type="Proteomes" id="UP000015104"/>
    </source>
</evidence>